<sequence length="1041" mass="113761">MKSIFRPNPEKMRLKGDLSGLLRLLDPKYDTDLRIEAILALGRMKTPVAVDELIQLFHDPDDDIRTAASNALVLIGTEALGPLVASLSTSDDITAGMVHVALTTMGEEAAQEIISHIPNLQGIGFERAGFILNSMGPKVIPILIDSFGTQDPTTIRFIEGLFETFGRVAIQPLIRGLSHDQEEVRARISAYLIILGDQVVLDLLSSCAQDEDWLRELKFYIISEIGKPALDPLYLGLKDPNPVTSSMAQKAFLEYGESAIVPLISGLYDSDIEVRKVSENALIRIGEPIVPHLIEELSFRRDTEREPIVSAIQHIGEPAIPYLIQNLNQAKGERLKTLIQILSRMGAITLPYLIGSVKEQSETSSLREAFLSMGRLAFPFLEEASERERGKTAIFAVDLLRRIDPVRSVEPMVTALYHPDKEVRETALENLVESGEIAIPRLVQVLGSGNEDAVELARMALVNNGEPAVPHLIDALSDPMGSNVSLVKEIIRENGVNALSYLIPLMVPGKDGSSDVTELIEETGIDATPYLLDALHNAGPDLAEPVKSHLTVLFQKDPETFVKRLFTGSSLDTDLMYGLVHPSPQVIIPFLIDIFQGDDSSKALVAGDLLSRFGKDALDPFITALRNESDDDRKLEITSFLIRIGPEAIPTLVSLLGDENLAPYAMAALSAIGEPAVPALLPLLKSSDPGVQQYTILALTRIGPPAATALMALMQEDEGLVPLISRILAEMGGAALPELIQELQALQADGQEGSSRGIAVMSLITEIALSKPSDLKQLFAIEDPLLTGMFERIFISKGEQILPSVLEAVMNEPDIPQLASSIFISMRSPTQTTVTRLLKSVEPGDRRKIALLKILGILKDPSSPSLMYDTLQDPDQDIRMTAIRELGKFGREALEPLTDAMHDPDPKVRAAAVESLGDIGLPVLDQLITALKDQDGNIRAAAITGIAKIGEPGQFMLVQSLDDKDRNVRMAVARLLEKSGWKPKYTTDRLSYLFAKEMFDELIRIGPPSVDTLARGLHDDDAEIREKSRDALTIIRDSIKV</sequence>
<evidence type="ECO:0000256" key="1">
    <source>
        <dbReference type="ARBA" id="ARBA00045876"/>
    </source>
</evidence>
<dbReference type="GeneID" id="65097590"/>
<reference evidence="2 3" key="1">
    <citation type="submission" date="2021-05" db="EMBL/GenBank/DDBJ databases">
        <title>A novel Methanospirillum isolate from a pyrite-forming mixed culture.</title>
        <authorList>
            <person name="Bunk B."/>
            <person name="Sproer C."/>
            <person name="Spring S."/>
            <person name="Pester M."/>
        </authorList>
    </citation>
    <scope>NUCLEOTIDE SEQUENCE [LARGE SCALE GENOMIC DNA]</scope>
    <source>
        <strain evidence="2 3">J.3.6.1-F.2.7.3</strain>
    </source>
</reference>
<dbReference type="Proteomes" id="UP000680656">
    <property type="component" value="Chromosome"/>
</dbReference>
<proteinExistence type="predicted"/>
<dbReference type="Gene3D" id="1.25.10.10">
    <property type="entry name" value="Leucine-rich Repeat Variant"/>
    <property type="match status" value="5"/>
</dbReference>
<dbReference type="InterPro" id="IPR011989">
    <property type="entry name" value="ARM-like"/>
</dbReference>
<dbReference type="GO" id="GO:0016491">
    <property type="term" value="F:oxidoreductase activity"/>
    <property type="evidence" value="ECO:0007669"/>
    <property type="project" value="TreeGrafter"/>
</dbReference>
<organism evidence="2 3">
    <name type="scientific">Methanospirillum purgamenti</name>
    <dbReference type="NCBI Taxonomy" id="2834276"/>
    <lineage>
        <taxon>Archaea</taxon>
        <taxon>Methanobacteriati</taxon>
        <taxon>Methanobacteriota</taxon>
        <taxon>Stenosarchaea group</taxon>
        <taxon>Methanomicrobia</taxon>
        <taxon>Methanomicrobiales</taxon>
        <taxon>Methanospirillaceae</taxon>
        <taxon>Methanospirillum</taxon>
    </lineage>
</organism>
<protein>
    <submittedName>
        <fullName evidence="2">HEAT repeat domain-containing protein</fullName>
    </submittedName>
</protein>
<dbReference type="KEGG" id="mrtj:KHC33_10360"/>
<dbReference type="SUPFAM" id="SSF48371">
    <property type="entry name" value="ARM repeat"/>
    <property type="match status" value="3"/>
</dbReference>
<keyword evidence="3" id="KW-1185">Reference proteome</keyword>
<accession>A0A8E7AZY3</accession>
<gene>
    <name evidence="2" type="ORF">KHC33_10360</name>
</gene>
<dbReference type="Pfam" id="PF13646">
    <property type="entry name" value="HEAT_2"/>
    <property type="match status" value="2"/>
</dbReference>
<dbReference type="InterPro" id="IPR004155">
    <property type="entry name" value="PBS_lyase_HEAT"/>
</dbReference>
<evidence type="ECO:0000313" key="2">
    <source>
        <dbReference type="EMBL" id="QVV87756.1"/>
    </source>
</evidence>
<name>A0A8E7AZY3_9EURY</name>
<dbReference type="PANTHER" id="PTHR12697">
    <property type="entry name" value="PBS LYASE HEAT-LIKE PROTEIN"/>
    <property type="match status" value="1"/>
</dbReference>
<evidence type="ECO:0000313" key="3">
    <source>
        <dbReference type="Proteomes" id="UP000680656"/>
    </source>
</evidence>
<comment type="function">
    <text evidence="1">Catalyzes the hydroxylation of the N(6)-(4-aminobutyl)-L-lysine intermediate produced by deoxyhypusine synthase/DHPS on a critical lysine of the eukaryotic translation initiation factor 5A/eIF-5A. This is the second step of the post-translational modification of that lysine into an unusual amino acid residue named hypusine. Hypusination is unique to mature eIF-5A factor and is essential for its function.</text>
</comment>
<dbReference type="EMBL" id="CP075546">
    <property type="protein sequence ID" value="QVV87756.1"/>
    <property type="molecule type" value="Genomic_DNA"/>
</dbReference>
<dbReference type="AlphaFoldDB" id="A0A8E7AZY3"/>
<dbReference type="PANTHER" id="PTHR12697:SF5">
    <property type="entry name" value="DEOXYHYPUSINE HYDROXYLASE"/>
    <property type="match status" value="1"/>
</dbReference>
<dbReference type="InterPro" id="IPR016024">
    <property type="entry name" value="ARM-type_fold"/>
</dbReference>
<dbReference type="RefSeq" id="WP_214418576.1">
    <property type="nucleotide sequence ID" value="NZ_CP075546.1"/>
</dbReference>
<dbReference type="SMART" id="SM00567">
    <property type="entry name" value="EZ_HEAT"/>
    <property type="match status" value="8"/>
</dbReference>
<dbReference type="PROSITE" id="PS50077">
    <property type="entry name" value="HEAT_REPEAT"/>
    <property type="match status" value="1"/>
</dbReference>
<dbReference type="InterPro" id="IPR021133">
    <property type="entry name" value="HEAT_type_2"/>
</dbReference>